<dbReference type="GO" id="GO:0071013">
    <property type="term" value="C:catalytic step 2 spliceosome"/>
    <property type="evidence" value="ECO:0007669"/>
    <property type="project" value="TreeGrafter"/>
</dbReference>
<dbReference type="PANTHER" id="PTHR13829:SF2">
    <property type="entry name" value="U6 SNRNA-ASSOCIATED SM-LIKE PROTEIN LSM2"/>
    <property type="match status" value="1"/>
</dbReference>
<dbReference type="AlphaFoldDB" id="A0A2N1JCI1"/>
<evidence type="ECO:0000256" key="1">
    <source>
        <dbReference type="ARBA" id="ARBA00004123"/>
    </source>
</evidence>
<organism evidence="10 11">
    <name type="scientific">Malassezia vespertilionis</name>
    <dbReference type="NCBI Taxonomy" id="2020962"/>
    <lineage>
        <taxon>Eukaryota</taxon>
        <taxon>Fungi</taxon>
        <taxon>Dikarya</taxon>
        <taxon>Basidiomycota</taxon>
        <taxon>Ustilaginomycotina</taxon>
        <taxon>Malasseziomycetes</taxon>
        <taxon>Malasseziales</taxon>
        <taxon>Malasseziaceae</taxon>
        <taxon>Malassezia</taxon>
    </lineage>
</organism>
<dbReference type="SUPFAM" id="SSF50182">
    <property type="entry name" value="Sm-like ribonucleoproteins"/>
    <property type="match status" value="1"/>
</dbReference>
<keyword evidence="5" id="KW-0694">RNA-binding</keyword>
<proteinExistence type="inferred from homology"/>
<dbReference type="GO" id="GO:0046540">
    <property type="term" value="C:U4/U6 x U5 tri-snRNP complex"/>
    <property type="evidence" value="ECO:0007669"/>
    <property type="project" value="TreeGrafter"/>
</dbReference>
<evidence type="ECO:0000256" key="4">
    <source>
        <dbReference type="ARBA" id="ARBA00022728"/>
    </source>
</evidence>
<dbReference type="GO" id="GO:1990726">
    <property type="term" value="C:Lsm1-7-Pat1 complex"/>
    <property type="evidence" value="ECO:0007669"/>
    <property type="project" value="TreeGrafter"/>
</dbReference>
<dbReference type="GO" id="GO:0003723">
    <property type="term" value="F:RNA binding"/>
    <property type="evidence" value="ECO:0007669"/>
    <property type="project" value="UniProtKB-KW"/>
</dbReference>
<dbReference type="Gene3D" id="2.30.30.100">
    <property type="match status" value="1"/>
</dbReference>
<dbReference type="GO" id="GO:0071011">
    <property type="term" value="C:precatalytic spliceosome"/>
    <property type="evidence" value="ECO:0007669"/>
    <property type="project" value="TreeGrafter"/>
</dbReference>
<evidence type="ECO:0000259" key="9">
    <source>
        <dbReference type="PROSITE" id="PS52002"/>
    </source>
</evidence>
<accession>A0A2N1JCI1</accession>
<evidence type="ECO:0000256" key="6">
    <source>
        <dbReference type="ARBA" id="ARBA00023187"/>
    </source>
</evidence>
<keyword evidence="3" id="KW-0507">mRNA processing</keyword>
<dbReference type="CDD" id="cd01725">
    <property type="entry name" value="LSm2"/>
    <property type="match status" value="1"/>
</dbReference>
<comment type="subcellular location">
    <subcellularLocation>
        <location evidence="1">Nucleus</location>
    </subcellularLocation>
</comment>
<dbReference type="GO" id="GO:0000932">
    <property type="term" value="C:P-body"/>
    <property type="evidence" value="ECO:0007669"/>
    <property type="project" value="TreeGrafter"/>
</dbReference>
<evidence type="ECO:0000313" key="10">
    <source>
        <dbReference type="EMBL" id="PKI84255.1"/>
    </source>
</evidence>
<evidence type="ECO:0000256" key="8">
    <source>
        <dbReference type="ARBA" id="ARBA00023274"/>
    </source>
</evidence>
<dbReference type="PROSITE" id="PS52002">
    <property type="entry name" value="SM"/>
    <property type="match status" value="1"/>
</dbReference>
<keyword evidence="7" id="KW-0539">Nucleus</keyword>
<dbReference type="OrthoDB" id="10256176at2759"/>
<keyword evidence="8" id="KW-0687">Ribonucleoprotein</keyword>
<evidence type="ECO:0000256" key="3">
    <source>
        <dbReference type="ARBA" id="ARBA00022664"/>
    </source>
</evidence>
<dbReference type="GO" id="GO:0005688">
    <property type="term" value="C:U6 snRNP"/>
    <property type="evidence" value="ECO:0007669"/>
    <property type="project" value="TreeGrafter"/>
</dbReference>
<dbReference type="PANTHER" id="PTHR13829">
    <property type="entry name" value="SNRNP CORE PROTEIN FAMILY MEMBER"/>
    <property type="match status" value="1"/>
</dbReference>
<keyword evidence="11" id="KW-1185">Reference proteome</keyword>
<evidence type="ECO:0000313" key="11">
    <source>
        <dbReference type="Proteomes" id="UP000232875"/>
    </source>
</evidence>
<gene>
    <name evidence="10" type="primary">LSM2</name>
    <name evidence="10" type="ORF">MVES_001831</name>
</gene>
<feature type="domain" description="Sm" evidence="9">
    <location>
        <begin position="1"/>
        <end position="64"/>
    </location>
</feature>
<dbReference type="InterPro" id="IPR001163">
    <property type="entry name" value="Sm_dom_euk/arc"/>
</dbReference>
<comment type="similarity">
    <text evidence="2">Belongs to the snRNP Sm proteins family.</text>
</comment>
<dbReference type="InterPro" id="IPR016654">
    <property type="entry name" value="U6_snRNA_Lsm2"/>
</dbReference>
<keyword evidence="4" id="KW-0747">Spliceosome</keyword>
<keyword evidence="6" id="KW-0508">mRNA splicing</keyword>
<evidence type="ECO:0000256" key="7">
    <source>
        <dbReference type="ARBA" id="ARBA00023242"/>
    </source>
</evidence>
<dbReference type="GO" id="GO:0000398">
    <property type="term" value="P:mRNA splicing, via spliceosome"/>
    <property type="evidence" value="ECO:0007669"/>
    <property type="project" value="TreeGrafter"/>
</dbReference>
<protein>
    <submittedName>
        <fullName evidence="10">Lsm2p</fullName>
    </submittedName>
</protein>
<evidence type="ECO:0000256" key="2">
    <source>
        <dbReference type="ARBA" id="ARBA00006850"/>
    </source>
</evidence>
<name>A0A2N1JCI1_9BASI</name>
<sequence length="83" mass="9288">MFSAFKTLTGQTVTVELKNDLAIQGTLKSVDQFLNFKLDDIKFAVKSTFIRGSVVRFVYIPAAAVDTQLLEDATRREAETQTK</sequence>
<dbReference type="Pfam" id="PF01423">
    <property type="entry name" value="LSM"/>
    <property type="match status" value="1"/>
</dbReference>
<dbReference type="InterPro" id="IPR010920">
    <property type="entry name" value="LSM_dom_sf"/>
</dbReference>
<dbReference type="InterPro" id="IPR047575">
    <property type="entry name" value="Sm"/>
</dbReference>
<dbReference type="SMART" id="SM00651">
    <property type="entry name" value="Sm"/>
    <property type="match status" value="1"/>
</dbReference>
<reference evidence="10 11" key="1">
    <citation type="submission" date="2017-10" db="EMBL/GenBank/DDBJ databases">
        <title>A novel species of cold-tolerant Malassezia isolated from bats.</title>
        <authorList>
            <person name="Lorch J.M."/>
            <person name="Palmer J.M."/>
            <person name="Vanderwolf K.J."/>
            <person name="Schmidt K.Z."/>
            <person name="Verant M.L."/>
            <person name="Weller T.J."/>
            <person name="Blehert D.S."/>
        </authorList>
    </citation>
    <scope>NUCLEOTIDE SEQUENCE [LARGE SCALE GENOMIC DNA]</scope>
    <source>
        <strain evidence="10 11">NWHC:44797-103</strain>
    </source>
</reference>
<evidence type="ECO:0000256" key="5">
    <source>
        <dbReference type="ARBA" id="ARBA00022884"/>
    </source>
</evidence>
<dbReference type="Proteomes" id="UP000232875">
    <property type="component" value="Unassembled WGS sequence"/>
</dbReference>
<dbReference type="STRING" id="2020962.A0A2N1JCI1"/>
<dbReference type="EMBL" id="KZ454989">
    <property type="protein sequence ID" value="PKI84255.1"/>
    <property type="molecule type" value="Genomic_DNA"/>
</dbReference>